<dbReference type="Gene3D" id="3.40.50.200">
    <property type="entry name" value="Peptidase S8/S53 domain"/>
    <property type="match status" value="1"/>
</dbReference>
<evidence type="ECO:0000256" key="7">
    <source>
        <dbReference type="RuleBase" id="RU003355"/>
    </source>
</evidence>
<dbReference type="PANTHER" id="PTHR43806">
    <property type="entry name" value="PEPTIDASE S8"/>
    <property type="match status" value="1"/>
</dbReference>
<dbReference type="GO" id="GO:0004252">
    <property type="term" value="F:serine-type endopeptidase activity"/>
    <property type="evidence" value="ECO:0007669"/>
    <property type="project" value="UniProtKB-UniRule"/>
</dbReference>
<evidence type="ECO:0000256" key="3">
    <source>
        <dbReference type="ARBA" id="ARBA00022801"/>
    </source>
</evidence>
<dbReference type="PROSITE" id="PS00137">
    <property type="entry name" value="SUBTILASE_HIS"/>
    <property type="match status" value="1"/>
</dbReference>
<dbReference type="FunFam" id="3.40.50.200:FF:000014">
    <property type="entry name" value="Proteinase K"/>
    <property type="match status" value="1"/>
</dbReference>
<dbReference type="PROSITE" id="PS00138">
    <property type="entry name" value="SUBTILASE_SER"/>
    <property type="match status" value="1"/>
</dbReference>
<dbReference type="Pfam" id="PF05922">
    <property type="entry name" value="Inhibitor_I9"/>
    <property type="match status" value="1"/>
</dbReference>
<name>A0A1C4UF71_MICVI</name>
<keyword evidence="2 6" id="KW-0645">Protease</keyword>
<feature type="active site" description="Charge relay system" evidence="5 6">
    <location>
        <position position="199"/>
    </location>
</feature>
<organism evidence="11 12">
    <name type="scientific">Micromonospora viridifaciens</name>
    <dbReference type="NCBI Taxonomy" id="1881"/>
    <lineage>
        <taxon>Bacteria</taxon>
        <taxon>Bacillati</taxon>
        <taxon>Actinomycetota</taxon>
        <taxon>Actinomycetes</taxon>
        <taxon>Micromonosporales</taxon>
        <taxon>Micromonosporaceae</taxon>
        <taxon>Micromonospora</taxon>
    </lineage>
</organism>
<dbReference type="PROSITE" id="PS00136">
    <property type="entry name" value="SUBTILASE_ASP"/>
    <property type="match status" value="1"/>
</dbReference>
<dbReference type="OrthoDB" id="9798386at2"/>
<evidence type="ECO:0000256" key="5">
    <source>
        <dbReference type="PIRSR" id="PIRSR615500-1"/>
    </source>
</evidence>
<keyword evidence="4 6" id="KW-0720">Serine protease</keyword>
<evidence type="ECO:0000259" key="9">
    <source>
        <dbReference type="Pfam" id="PF00082"/>
    </source>
</evidence>
<evidence type="ECO:0000256" key="8">
    <source>
        <dbReference type="SAM" id="SignalP"/>
    </source>
</evidence>
<keyword evidence="3 6" id="KW-0378">Hydrolase</keyword>
<protein>
    <submittedName>
        <fullName evidence="11">Peptidase inhibitor I9</fullName>
    </submittedName>
</protein>
<dbReference type="InterPro" id="IPR000209">
    <property type="entry name" value="Peptidase_S8/S53_dom"/>
</dbReference>
<dbReference type="SUPFAM" id="SSF52743">
    <property type="entry name" value="Subtilisin-like"/>
    <property type="match status" value="1"/>
</dbReference>
<dbReference type="PRINTS" id="PR00723">
    <property type="entry name" value="SUBTILISIN"/>
</dbReference>
<evidence type="ECO:0000313" key="12">
    <source>
        <dbReference type="Proteomes" id="UP000198242"/>
    </source>
</evidence>
<dbReference type="RefSeq" id="WP_089004734.1">
    <property type="nucleotide sequence ID" value="NZ_LT607411.1"/>
</dbReference>
<evidence type="ECO:0000256" key="6">
    <source>
        <dbReference type="PROSITE-ProRule" id="PRU01240"/>
    </source>
</evidence>
<evidence type="ECO:0000256" key="2">
    <source>
        <dbReference type="ARBA" id="ARBA00022670"/>
    </source>
</evidence>
<feature type="chain" id="PRO_5008704776" evidence="8">
    <location>
        <begin position="35"/>
        <end position="422"/>
    </location>
</feature>
<dbReference type="CDD" id="cd04077">
    <property type="entry name" value="Peptidases_S8_PCSK9_ProteinaseK_like"/>
    <property type="match status" value="1"/>
</dbReference>
<gene>
    <name evidence="11" type="ORF">GA0074695_0435</name>
</gene>
<dbReference type="InterPro" id="IPR010259">
    <property type="entry name" value="S8pro/Inhibitor_I9"/>
</dbReference>
<dbReference type="PROSITE" id="PS51892">
    <property type="entry name" value="SUBTILASE"/>
    <property type="match status" value="1"/>
</dbReference>
<feature type="domain" description="Inhibitor I9" evidence="10">
    <location>
        <begin position="56"/>
        <end position="125"/>
    </location>
</feature>
<comment type="similarity">
    <text evidence="1 6 7">Belongs to the peptidase S8 family.</text>
</comment>
<dbReference type="InterPro" id="IPR050131">
    <property type="entry name" value="Peptidase_S8_subtilisin-like"/>
</dbReference>
<keyword evidence="8" id="KW-0732">Signal</keyword>
<keyword evidence="12" id="KW-1185">Reference proteome</keyword>
<dbReference type="InterPro" id="IPR023828">
    <property type="entry name" value="Peptidase_S8_Ser-AS"/>
</dbReference>
<evidence type="ECO:0000313" key="11">
    <source>
        <dbReference type="EMBL" id="SCE70302.1"/>
    </source>
</evidence>
<dbReference type="GO" id="GO:0005615">
    <property type="term" value="C:extracellular space"/>
    <property type="evidence" value="ECO:0007669"/>
    <property type="project" value="TreeGrafter"/>
</dbReference>
<feature type="active site" description="Charge relay system" evidence="5 6">
    <location>
        <position position="166"/>
    </location>
</feature>
<dbReference type="InterPro" id="IPR022398">
    <property type="entry name" value="Peptidase_S8_His-AS"/>
</dbReference>
<dbReference type="InterPro" id="IPR015500">
    <property type="entry name" value="Peptidase_S8_subtilisin-rel"/>
</dbReference>
<dbReference type="Proteomes" id="UP000198242">
    <property type="component" value="Chromosome I"/>
</dbReference>
<evidence type="ECO:0000256" key="4">
    <source>
        <dbReference type="ARBA" id="ARBA00022825"/>
    </source>
</evidence>
<dbReference type="InterPro" id="IPR037045">
    <property type="entry name" value="S8pro/Inhibitor_I9_sf"/>
</dbReference>
<proteinExistence type="inferred from homology"/>
<dbReference type="InterPro" id="IPR034193">
    <property type="entry name" value="PCSK9_ProteinaseK-like"/>
</dbReference>
<feature type="signal peptide" evidence="8">
    <location>
        <begin position="1"/>
        <end position="34"/>
    </location>
</feature>
<dbReference type="GO" id="GO:0006508">
    <property type="term" value="P:proteolysis"/>
    <property type="evidence" value="ECO:0007669"/>
    <property type="project" value="UniProtKB-KW"/>
</dbReference>
<dbReference type="Gene3D" id="3.30.70.80">
    <property type="entry name" value="Peptidase S8 propeptide/proteinase inhibitor I9"/>
    <property type="match status" value="1"/>
</dbReference>
<dbReference type="PROSITE" id="PS51318">
    <property type="entry name" value="TAT"/>
    <property type="match status" value="1"/>
</dbReference>
<feature type="domain" description="Peptidase S8/S53" evidence="9">
    <location>
        <begin position="157"/>
        <end position="386"/>
    </location>
</feature>
<dbReference type="EMBL" id="LT607411">
    <property type="protein sequence ID" value="SCE70302.1"/>
    <property type="molecule type" value="Genomic_DNA"/>
</dbReference>
<reference evidence="12" key="1">
    <citation type="submission" date="2016-06" db="EMBL/GenBank/DDBJ databases">
        <authorList>
            <person name="Varghese N."/>
            <person name="Submissions Spin"/>
        </authorList>
    </citation>
    <scope>NUCLEOTIDE SEQUENCE [LARGE SCALE GENOMIC DNA]</scope>
    <source>
        <strain evidence="12">DSM 43909</strain>
    </source>
</reference>
<accession>A0A1C4UF71</accession>
<dbReference type="InterPro" id="IPR023827">
    <property type="entry name" value="Peptidase_S8_Asp-AS"/>
</dbReference>
<dbReference type="Pfam" id="PF00082">
    <property type="entry name" value="Peptidase_S8"/>
    <property type="match status" value="1"/>
</dbReference>
<evidence type="ECO:0000256" key="1">
    <source>
        <dbReference type="ARBA" id="ARBA00011073"/>
    </source>
</evidence>
<dbReference type="InterPro" id="IPR006311">
    <property type="entry name" value="TAT_signal"/>
</dbReference>
<dbReference type="PANTHER" id="PTHR43806:SF11">
    <property type="entry name" value="CEREVISIN-RELATED"/>
    <property type="match status" value="1"/>
</dbReference>
<dbReference type="InterPro" id="IPR036852">
    <property type="entry name" value="Peptidase_S8/S53_dom_sf"/>
</dbReference>
<evidence type="ECO:0000259" key="10">
    <source>
        <dbReference type="Pfam" id="PF05922"/>
    </source>
</evidence>
<dbReference type="AlphaFoldDB" id="A0A1C4UF71"/>
<dbReference type="SUPFAM" id="SSF54897">
    <property type="entry name" value="Protease propeptides/inhibitors"/>
    <property type="match status" value="1"/>
</dbReference>
<feature type="active site" description="Charge relay system" evidence="5 6">
    <location>
        <position position="350"/>
    </location>
</feature>
<sequence length="422" mass="43552">MTLPGALRRSALARVALASVTAVLCAATGGTALASPSDPPREQVRGAGSADAVPGRYIVVLKDGKVSPGAVRANASALAGRHGGSVRRVFTKALNGYSASMSRKQAERLAADPKVAYVEQVRRYRATGTQISPPWGLDRIDQTTSRLDGRYTYPTTGAGVTAYIVDTGIDIAHPDFGGRAANGYDFVENDAVAQDCDGHGTHVAGTVGGRSYGVAKNVKLVAVRVLDCTGTGTTEQVVAGIDWVTKNAVKPAVANLSLGVPRIDRAVNDAVARSIASGVTYAVAAGNSGQDACYFSPAAVPAAITVGATDQMDVRAWFSNHGRCLDVFAPGVGVVSTAPGGRTAVMNGTSMAAPHVAGAAALLLETNPTWTPQQVRDRIVTTGTAGVVQDPMGSINRLLHVGPILPARGSYGIQSQAYLRHR</sequence>